<proteinExistence type="predicted"/>
<accession>A0A951PPE1</accession>
<protein>
    <submittedName>
        <fullName evidence="1">Uncharacterized protein</fullName>
    </submittedName>
</protein>
<evidence type="ECO:0000313" key="2">
    <source>
        <dbReference type="Proteomes" id="UP000753908"/>
    </source>
</evidence>
<reference evidence="1" key="2">
    <citation type="journal article" date="2022" name="Microbiol. Resour. Announc.">
        <title>Metagenome Sequencing to Explore Phylogenomics of Terrestrial Cyanobacteria.</title>
        <authorList>
            <person name="Ward R.D."/>
            <person name="Stajich J.E."/>
            <person name="Johansen J.R."/>
            <person name="Huntemann M."/>
            <person name="Clum A."/>
            <person name="Foster B."/>
            <person name="Foster B."/>
            <person name="Roux S."/>
            <person name="Palaniappan K."/>
            <person name="Varghese N."/>
            <person name="Mukherjee S."/>
            <person name="Reddy T.B.K."/>
            <person name="Daum C."/>
            <person name="Copeland A."/>
            <person name="Chen I.A."/>
            <person name="Ivanova N.N."/>
            <person name="Kyrpides N.C."/>
            <person name="Shapiro N."/>
            <person name="Eloe-Fadrosh E.A."/>
            <person name="Pietrasiak N."/>
        </authorList>
    </citation>
    <scope>NUCLEOTIDE SEQUENCE</scope>
    <source>
        <strain evidence="1">CPER-KK1</strain>
    </source>
</reference>
<dbReference type="AlphaFoldDB" id="A0A951PPE1"/>
<name>A0A951PPE1_9CYAN</name>
<reference evidence="1" key="1">
    <citation type="submission" date="2021-05" db="EMBL/GenBank/DDBJ databases">
        <authorList>
            <person name="Pietrasiak N."/>
            <person name="Ward R."/>
            <person name="Stajich J.E."/>
            <person name="Kurbessoian T."/>
        </authorList>
    </citation>
    <scope>NUCLEOTIDE SEQUENCE</scope>
    <source>
        <strain evidence="1">CPER-KK1</strain>
    </source>
</reference>
<sequence length="60" mass="6992">MNFWEGVGGDSKLSFALRVAFPWGNGECRVLQHTRDCERQDYGKKRSRYSKITRVLPLCK</sequence>
<organism evidence="1 2">
    <name type="scientific">Symplocastrum torsivum CPER-KK1</name>
    <dbReference type="NCBI Taxonomy" id="450513"/>
    <lineage>
        <taxon>Bacteria</taxon>
        <taxon>Bacillati</taxon>
        <taxon>Cyanobacteriota</taxon>
        <taxon>Cyanophyceae</taxon>
        <taxon>Oscillatoriophycideae</taxon>
        <taxon>Oscillatoriales</taxon>
        <taxon>Microcoleaceae</taxon>
        <taxon>Symplocastrum</taxon>
    </lineage>
</organism>
<evidence type="ECO:0000313" key="1">
    <source>
        <dbReference type="EMBL" id="MBW4547218.1"/>
    </source>
</evidence>
<dbReference type="EMBL" id="JAHHIF010000037">
    <property type="protein sequence ID" value="MBW4547218.1"/>
    <property type="molecule type" value="Genomic_DNA"/>
</dbReference>
<dbReference type="Proteomes" id="UP000753908">
    <property type="component" value="Unassembled WGS sequence"/>
</dbReference>
<gene>
    <name evidence="1" type="ORF">KME25_22690</name>
</gene>
<comment type="caution">
    <text evidence="1">The sequence shown here is derived from an EMBL/GenBank/DDBJ whole genome shotgun (WGS) entry which is preliminary data.</text>
</comment>